<reference evidence="2 3" key="1">
    <citation type="journal article" date="2018" name="IMA Fungus">
        <title>IMA Genome-F 10: Nine draft genome sequences of Claviceps purpurea s.lat., including C. arundinis, C. humidiphila, and C. cf. spartinae, pseudomolecules for the pitch canker pathogen Fusarium circinatum, draft genome of Davidsoniella eucalypti, Grosmannia galeiformis, Quambalaria eucalypti, and Teratosphaeria destructans.</title>
        <authorList>
            <person name="Wingfield B.D."/>
            <person name="Liu M."/>
            <person name="Nguyen H.D."/>
            <person name="Lane F.A."/>
            <person name="Morgan S.W."/>
            <person name="De Vos L."/>
            <person name="Wilken P.M."/>
            <person name="Duong T.A."/>
            <person name="Aylward J."/>
            <person name="Coetzee M.P."/>
            <person name="Dadej K."/>
            <person name="De Beer Z.W."/>
            <person name="Findlay W."/>
            <person name="Havenga M."/>
            <person name="Kolarik M."/>
            <person name="Menzies J.G."/>
            <person name="Naidoo K."/>
            <person name="Pochopski O."/>
            <person name="Shoukouhi P."/>
            <person name="Santana Q.C."/>
            <person name="Seifert K.A."/>
            <person name="Soal N."/>
            <person name="Steenkamp E.T."/>
            <person name="Tatham C.T."/>
            <person name="van der Nest M.A."/>
            <person name="Wingfield M.J."/>
        </authorList>
    </citation>
    <scope>NUCLEOTIDE SEQUENCE [LARGE SCALE GENOMIC DNA]</scope>
    <source>
        <strain evidence="2">CMW44962</strain>
    </source>
</reference>
<gene>
    <name evidence="2" type="ORF">Tdes44962_MAKER05352</name>
</gene>
<dbReference type="PANTHER" id="PTHR28029:SF1">
    <property type="entry name" value="PROTEIN ILM1"/>
    <property type="match status" value="1"/>
</dbReference>
<keyword evidence="3" id="KW-1185">Reference proteome</keyword>
<dbReference type="InterPro" id="IPR018815">
    <property type="entry name" value="Incr_loss_mito_DNA_1"/>
</dbReference>
<keyword evidence="1" id="KW-1133">Transmembrane helix</keyword>
<organism evidence="2 3">
    <name type="scientific">Teratosphaeria destructans</name>
    <dbReference type="NCBI Taxonomy" id="418781"/>
    <lineage>
        <taxon>Eukaryota</taxon>
        <taxon>Fungi</taxon>
        <taxon>Dikarya</taxon>
        <taxon>Ascomycota</taxon>
        <taxon>Pezizomycotina</taxon>
        <taxon>Dothideomycetes</taxon>
        <taxon>Dothideomycetidae</taxon>
        <taxon>Mycosphaerellales</taxon>
        <taxon>Teratosphaeriaceae</taxon>
        <taxon>Teratosphaeria</taxon>
    </lineage>
</organism>
<dbReference type="Proteomes" id="UP001138500">
    <property type="component" value="Unassembled WGS sequence"/>
</dbReference>
<proteinExistence type="predicted"/>
<evidence type="ECO:0000313" key="2">
    <source>
        <dbReference type="EMBL" id="KAH9818587.1"/>
    </source>
</evidence>
<accession>A0A9W7SKQ4</accession>
<keyword evidence="1" id="KW-0472">Membrane</keyword>
<feature type="transmembrane region" description="Helical" evidence="1">
    <location>
        <begin position="130"/>
        <end position="150"/>
    </location>
</feature>
<dbReference type="EMBL" id="RIBY02002345">
    <property type="protein sequence ID" value="KAH9818587.1"/>
    <property type="molecule type" value="Genomic_DNA"/>
</dbReference>
<feature type="transmembrane region" description="Helical" evidence="1">
    <location>
        <begin position="6"/>
        <end position="25"/>
    </location>
</feature>
<protein>
    <submittedName>
        <fullName evidence="2">Increased loss of mitochondrial DNA protein 1</fullName>
    </submittedName>
</protein>
<dbReference type="OrthoDB" id="5299849at2759"/>
<reference evidence="2 3" key="2">
    <citation type="journal article" date="2021" name="Curr. Genet.">
        <title>Genetic response to nitrogen starvation in the aggressive Eucalyptus foliar pathogen Teratosphaeria destructans.</title>
        <authorList>
            <person name="Havenga M."/>
            <person name="Wingfield B.D."/>
            <person name="Wingfield M.J."/>
            <person name="Dreyer L.L."/>
            <person name="Roets F."/>
            <person name="Aylward J."/>
        </authorList>
    </citation>
    <scope>NUCLEOTIDE SEQUENCE [LARGE SCALE GENOMIC DNA]</scope>
    <source>
        <strain evidence="2">CMW44962</strain>
    </source>
</reference>
<dbReference type="AlphaFoldDB" id="A0A9W7SKQ4"/>
<evidence type="ECO:0000313" key="3">
    <source>
        <dbReference type="Proteomes" id="UP001138500"/>
    </source>
</evidence>
<feature type="transmembrane region" description="Helical" evidence="1">
    <location>
        <begin position="60"/>
        <end position="79"/>
    </location>
</feature>
<dbReference type="Pfam" id="PF10311">
    <property type="entry name" value="Ilm1"/>
    <property type="match status" value="1"/>
</dbReference>
<dbReference type="PANTHER" id="PTHR28029">
    <property type="entry name" value="PROTEIN ILM1"/>
    <property type="match status" value="1"/>
</dbReference>
<sequence length="176" mass="19852">MALISPFTIIRAISLFHITAAYFFLTAPRMIADQNVVFILGESMRLPHVTSMDKPSQTSAFLAVILTLLGVSDLTAANMNEEVALQYWLANVPVRLTLLFVITGYAYLFKEDGLFGSGRRVMGKPGIGEPLQNSLVFAFGFVEIATWFWIFNSLRDERNRLAIQRAERMKAEEDRL</sequence>
<feature type="transmembrane region" description="Helical" evidence="1">
    <location>
        <begin position="85"/>
        <end position="109"/>
    </location>
</feature>
<evidence type="ECO:0000256" key="1">
    <source>
        <dbReference type="SAM" id="Phobius"/>
    </source>
</evidence>
<name>A0A9W7SKQ4_9PEZI</name>
<comment type="caution">
    <text evidence="2">The sequence shown here is derived from an EMBL/GenBank/DDBJ whole genome shotgun (WGS) entry which is preliminary data.</text>
</comment>
<keyword evidence="1" id="KW-0812">Transmembrane</keyword>